<dbReference type="OrthoDB" id="5489603at2"/>
<evidence type="ECO:0000313" key="4">
    <source>
        <dbReference type="Proteomes" id="UP000238762"/>
    </source>
</evidence>
<dbReference type="PANTHER" id="PTHR21666">
    <property type="entry name" value="PEPTIDASE-RELATED"/>
    <property type="match status" value="1"/>
</dbReference>
<keyword evidence="1" id="KW-0732">Signal</keyword>
<dbReference type="Proteomes" id="UP000238762">
    <property type="component" value="Unassembled WGS sequence"/>
</dbReference>
<dbReference type="CDD" id="cd12797">
    <property type="entry name" value="M23_peptidase"/>
    <property type="match status" value="1"/>
</dbReference>
<dbReference type="Gene3D" id="2.70.70.10">
    <property type="entry name" value="Glucose Permease (Domain IIA)"/>
    <property type="match status" value="1"/>
</dbReference>
<reference evidence="3 4" key="2">
    <citation type="submission" date="2018-03" db="EMBL/GenBank/DDBJ databases">
        <title>The ancient ancestry and fast evolution of plastids.</title>
        <authorList>
            <person name="Moore K.R."/>
            <person name="Magnabosco C."/>
            <person name="Momper L."/>
            <person name="Gold D.A."/>
            <person name="Bosak T."/>
            <person name="Fournier G.P."/>
        </authorList>
    </citation>
    <scope>NUCLEOTIDE SEQUENCE [LARGE SCALE GENOMIC DNA]</scope>
    <source>
        <strain evidence="3 4">CCAP 1448/3</strain>
    </source>
</reference>
<feature type="signal peptide" evidence="1">
    <location>
        <begin position="1"/>
        <end position="25"/>
    </location>
</feature>
<name>A0A2T1C265_9CYAN</name>
<dbReference type="InterPro" id="IPR011055">
    <property type="entry name" value="Dup_hybrid_motif"/>
</dbReference>
<evidence type="ECO:0000313" key="3">
    <source>
        <dbReference type="EMBL" id="PSB02366.1"/>
    </source>
</evidence>
<evidence type="ECO:0000259" key="2">
    <source>
        <dbReference type="Pfam" id="PF01551"/>
    </source>
</evidence>
<protein>
    <recommendedName>
        <fullName evidence="2">M23ase beta-sheet core domain-containing protein</fullName>
    </recommendedName>
</protein>
<feature type="chain" id="PRO_5015652962" description="M23ase beta-sheet core domain-containing protein" evidence="1">
    <location>
        <begin position="26"/>
        <end position="326"/>
    </location>
</feature>
<dbReference type="SUPFAM" id="SSF51261">
    <property type="entry name" value="Duplicated hybrid motif"/>
    <property type="match status" value="1"/>
</dbReference>
<proteinExistence type="predicted"/>
<sequence length="326" mass="36609">MYNLRIYLAMLVFGLWLLICSPASALTCDMSQYNISPVTGTKVDYGNTRWPVNTIQISDPFGSRYLAKNTSTGCYDYHRGLDLQGTEGDTVYSIAAGTVYIVQYECKKGALRCGFPNGGNVAVVEHPLTFKFNDKPYTKYYSVYLHLHNFDIGNNQKLKQGQPVVLGSPIGKLGRTGASYDHLHFEIRLGDINVTERIDPSVNPLYFLEEVHNVYRDTNNYTVCVSKSPLTVSFSSSNQELDFNEIEIQSAGETRKINFSTKEGIDLTQVDNSSPYGLVTINPADFKFGTPEYLIDFQFPGLDENFTRIFVRDIWGNGLEITPKSL</sequence>
<reference evidence="3 4" key="1">
    <citation type="submission" date="2018-02" db="EMBL/GenBank/DDBJ databases">
        <authorList>
            <person name="Cohen D.B."/>
            <person name="Kent A.D."/>
        </authorList>
    </citation>
    <scope>NUCLEOTIDE SEQUENCE [LARGE SCALE GENOMIC DNA]</scope>
    <source>
        <strain evidence="3 4">CCAP 1448/3</strain>
    </source>
</reference>
<dbReference type="RefSeq" id="WP_106289202.1">
    <property type="nucleotide sequence ID" value="NZ_CAWNTC010000072.1"/>
</dbReference>
<organism evidence="3 4">
    <name type="scientific">Merismopedia glauca CCAP 1448/3</name>
    <dbReference type="NCBI Taxonomy" id="1296344"/>
    <lineage>
        <taxon>Bacteria</taxon>
        <taxon>Bacillati</taxon>
        <taxon>Cyanobacteriota</taxon>
        <taxon>Cyanophyceae</taxon>
        <taxon>Synechococcales</taxon>
        <taxon>Merismopediaceae</taxon>
        <taxon>Merismopedia</taxon>
    </lineage>
</organism>
<dbReference type="EMBL" id="PVWJ01000063">
    <property type="protein sequence ID" value="PSB02366.1"/>
    <property type="molecule type" value="Genomic_DNA"/>
</dbReference>
<dbReference type="InterPro" id="IPR016047">
    <property type="entry name" value="M23ase_b-sheet_dom"/>
</dbReference>
<dbReference type="Pfam" id="PF01551">
    <property type="entry name" value="Peptidase_M23"/>
    <property type="match status" value="1"/>
</dbReference>
<gene>
    <name evidence="3" type="ORF">C7B64_13600</name>
</gene>
<feature type="domain" description="M23ase beta-sheet core" evidence="2">
    <location>
        <begin position="77"/>
        <end position="191"/>
    </location>
</feature>
<dbReference type="InterPro" id="IPR050570">
    <property type="entry name" value="Cell_wall_metabolism_enzyme"/>
</dbReference>
<keyword evidence="4" id="KW-1185">Reference proteome</keyword>
<dbReference type="PANTHER" id="PTHR21666:SF270">
    <property type="entry name" value="MUREIN HYDROLASE ACTIVATOR ENVC"/>
    <property type="match status" value="1"/>
</dbReference>
<evidence type="ECO:0000256" key="1">
    <source>
        <dbReference type="SAM" id="SignalP"/>
    </source>
</evidence>
<dbReference type="GO" id="GO:0004222">
    <property type="term" value="F:metalloendopeptidase activity"/>
    <property type="evidence" value="ECO:0007669"/>
    <property type="project" value="TreeGrafter"/>
</dbReference>
<comment type="caution">
    <text evidence="3">The sequence shown here is derived from an EMBL/GenBank/DDBJ whole genome shotgun (WGS) entry which is preliminary data.</text>
</comment>
<accession>A0A2T1C265</accession>
<dbReference type="AlphaFoldDB" id="A0A2T1C265"/>